<dbReference type="STRING" id="45670.SN16_02115"/>
<dbReference type="GeneID" id="77844333"/>
<evidence type="ECO:0000313" key="4">
    <source>
        <dbReference type="Proteomes" id="UP000031546"/>
    </source>
</evidence>
<keyword evidence="5" id="KW-1185">Reference proteome</keyword>
<proteinExistence type="predicted"/>
<evidence type="ECO:0000256" key="1">
    <source>
        <dbReference type="SAM" id="Phobius"/>
    </source>
</evidence>
<organism evidence="2 4">
    <name type="scientific">Salinicoccus roseus</name>
    <dbReference type="NCBI Taxonomy" id="45670"/>
    <lineage>
        <taxon>Bacteria</taxon>
        <taxon>Bacillati</taxon>
        <taxon>Bacillota</taxon>
        <taxon>Bacilli</taxon>
        <taxon>Bacillales</taxon>
        <taxon>Staphylococcaceae</taxon>
        <taxon>Salinicoccus</taxon>
    </lineage>
</organism>
<reference evidence="5" key="2">
    <citation type="submission" date="2020-04" db="EMBL/GenBank/DDBJ databases">
        <title>Genome analysis and biological profiling of marine Cellulosimicrobium funkei MOSEL-ME6.</title>
        <authorList>
            <person name="Tanveer F."/>
            <person name="Xie Y."/>
            <person name="Shinwari Z.K."/>
        </authorList>
    </citation>
    <scope>NUCLEOTIDE SEQUENCE [LARGE SCALE GENOMIC DNA]</scope>
    <source>
        <strain evidence="5">MOSEL-ME25</strain>
    </source>
</reference>
<sequence length="134" mass="15828">MAFFKYLTWDNSHMDLRYTKDEYGGDVHITKVYRDDRDVNMERVNRKYSDQLRDAQRAIYGNRLGMFLVFFALVIMPALVLGVIQSNILLIAVITVYTIIAYFIVEAVNQVEINRLLYKLDQEIKSSPRIENRR</sequence>
<protein>
    <submittedName>
        <fullName evidence="2">Uncharacterized protein</fullName>
    </submittedName>
</protein>
<dbReference type="OrthoDB" id="2389638at2"/>
<name>A0A0C2E851_9STAP</name>
<keyword evidence="1" id="KW-0812">Transmembrane</keyword>
<reference evidence="3 5" key="4">
    <citation type="submission" date="2022-12" db="EMBL/GenBank/DDBJ databases">
        <title>Genome analysis and biological profiling of marine Salinicoccus roseus MOSEL-ME25.</title>
        <authorList>
            <person name="Mirza F.T."/>
            <person name="Xie Y."/>
            <person name="Shinwari Z.K."/>
        </authorList>
    </citation>
    <scope>NUCLEOTIDE SEQUENCE [LARGE SCALE GENOMIC DNA]</scope>
    <source>
        <strain evidence="3 5">MOSEL-ME25</strain>
    </source>
</reference>
<comment type="caution">
    <text evidence="2">The sequence shown here is derived from an EMBL/GenBank/DDBJ whole genome shotgun (WGS) entry which is preliminary data.</text>
</comment>
<keyword evidence="1" id="KW-1133">Transmembrane helix</keyword>
<dbReference type="EMBL" id="JXII01000002">
    <property type="protein sequence ID" value="KIH71492.1"/>
    <property type="molecule type" value="Genomic_DNA"/>
</dbReference>
<dbReference type="AlphaFoldDB" id="A0A0C2E851"/>
<gene>
    <name evidence="3" type="ORF">F7P68_0003415</name>
    <name evidence="2" type="ORF">SN16_02115</name>
</gene>
<evidence type="ECO:0000313" key="5">
    <source>
        <dbReference type="Proteomes" id="UP000527860"/>
    </source>
</evidence>
<evidence type="ECO:0000313" key="2">
    <source>
        <dbReference type="EMBL" id="KIH71492.1"/>
    </source>
</evidence>
<reference evidence="3" key="3">
    <citation type="submission" date="2020-04" db="EMBL/GenBank/DDBJ databases">
        <authorList>
            <person name="Tanveer F."/>
            <person name="Xie Y."/>
            <person name="Shinwari Z.K."/>
        </authorList>
    </citation>
    <scope>NUCLEOTIDE SEQUENCE</scope>
    <source>
        <strain evidence="3">MOSEL-ME25</strain>
    </source>
</reference>
<dbReference type="RefSeq" id="WP_040104956.1">
    <property type="nucleotide sequence ID" value="NZ_CANNAG010000002.1"/>
</dbReference>
<keyword evidence="1" id="KW-0472">Membrane</keyword>
<feature type="transmembrane region" description="Helical" evidence="1">
    <location>
        <begin position="88"/>
        <end position="105"/>
    </location>
</feature>
<dbReference type="EMBL" id="JABEVU030000001">
    <property type="protein sequence ID" value="MDB0579567.1"/>
    <property type="molecule type" value="Genomic_DNA"/>
</dbReference>
<dbReference type="Proteomes" id="UP000031546">
    <property type="component" value="Unassembled WGS sequence"/>
</dbReference>
<accession>A0A0C2E851</accession>
<evidence type="ECO:0000313" key="3">
    <source>
        <dbReference type="EMBL" id="MDB0579567.1"/>
    </source>
</evidence>
<feature type="transmembrane region" description="Helical" evidence="1">
    <location>
        <begin position="64"/>
        <end position="82"/>
    </location>
</feature>
<dbReference type="Proteomes" id="UP000527860">
    <property type="component" value="Unassembled WGS sequence"/>
</dbReference>
<reference evidence="2 4" key="1">
    <citation type="submission" date="2015-01" db="EMBL/GenBank/DDBJ databases">
        <title>Genome sequences of high lactate-tolerant strain Salinicoccus roseus W12 with industrial interest.</title>
        <authorList>
            <person name="Wang H."/>
            <person name="Yu B."/>
        </authorList>
    </citation>
    <scope>NUCLEOTIDE SEQUENCE [LARGE SCALE GENOMIC DNA]</scope>
    <source>
        <strain evidence="2 4">W12</strain>
    </source>
</reference>